<dbReference type="Proteomes" id="UP000799536">
    <property type="component" value="Unassembled WGS sequence"/>
</dbReference>
<organism evidence="1 2">
    <name type="scientific">Delitschia confertaspora ATCC 74209</name>
    <dbReference type="NCBI Taxonomy" id="1513339"/>
    <lineage>
        <taxon>Eukaryota</taxon>
        <taxon>Fungi</taxon>
        <taxon>Dikarya</taxon>
        <taxon>Ascomycota</taxon>
        <taxon>Pezizomycotina</taxon>
        <taxon>Dothideomycetes</taxon>
        <taxon>Pleosporomycetidae</taxon>
        <taxon>Pleosporales</taxon>
        <taxon>Delitschiaceae</taxon>
        <taxon>Delitschia</taxon>
    </lineage>
</organism>
<sequence>MCCCIYTISFVLDMYMYGIVGVIFCTPPPLETRADDITEITLLYRVKRWEDEASFQGMLDRISQAITLIPPSTTSTISQLFKSTTLAQSSIPKFHLRFRSSYGCMATTHSATPLCRRQKQKRRSLTPAFFASLAVSMHRS</sequence>
<proteinExistence type="predicted"/>
<gene>
    <name evidence="1" type="ORF">GQ43DRAFT_129925</name>
</gene>
<comment type="caution">
    <text evidence="1">The sequence shown here is derived from an EMBL/GenBank/DDBJ whole genome shotgun (WGS) entry which is preliminary data.</text>
</comment>
<name>A0A9P4JGQ4_9PLEO</name>
<dbReference type="AlphaFoldDB" id="A0A9P4JGQ4"/>
<accession>A0A9P4JGQ4</accession>
<dbReference type="EMBL" id="ML994095">
    <property type="protein sequence ID" value="KAF2199128.1"/>
    <property type="molecule type" value="Genomic_DNA"/>
</dbReference>
<reference evidence="1" key="1">
    <citation type="journal article" date="2020" name="Stud. Mycol.">
        <title>101 Dothideomycetes genomes: a test case for predicting lifestyles and emergence of pathogens.</title>
        <authorList>
            <person name="Haridas S."/>
            <person name="Albert R."/>
            <person name="Binder M."/>
            <person name="Bloem J."/>
            <person name="Labutti K."/>
            <person name="Salamov A."/>
            <person name="Andreopoulos B."/>
            <person name="Baker S."/>
            <person name="Barry K."/>
            <person name="Bills G."/>
            <person name="Bluhm B."/>
            <person name="Cannon C."/>
            <person name="Castanera R."/>
            <person name="Culley D."/>
            <person name="Daum C."/>
            <person name="Ezra D."/>
            <person name="Gonzalez J."/>
            <person name="Henrissat B."/>
            <person name="Kuo A."/>
            <person name="Liang C."/>
            <person name="Lipzen A."/>
            <person name="Lutzoni F."/>
            <person name="Magnuson J."/>
            <person name="Mondo S."/>
            <person name="Nolan M."/>
            <person name="Ohm R."/>
            <person name="Pangilinan J."/>
            <person name="Park H.-J."/>
            <person name="Ramirez L."/>
            <person name="Alfaro M."/>
            <person name="Sun H."/>
            <person name="Tritt A."/>
            <person name="Yoshinaga Y."/>
            <person name="Zwiers L.-H."/>
            <person name="Turgeon B."/>
            <person name="Goodwin S."/>
            <person name="Spatafora J."/>
            <person name="Crous P."/>
            <person name="Grigoriev I."/>
        </authorList>
    </citation>
    <scope>NUCLEOTIDE SEQUENCE</scope>
    <source>
        <strain evidence="1">ATCC 74209</strain>
    </source>
</reference>
<keyword evidence="2" id="KW-1185">Reference proteome</keyword>
<evidence type="ECO:0000313" key="1">
    <source>
        <dbReference type="EMBL" id="KAF2199128.1"/>
    </source>
</evidence>
<protein>
    <submittedName>
        <fullName evidence="1">Uncharacterized protein</fullName>
    </submittedName>
</protein>
<evidence type="ECO:0000313" key="2">
    <source>
        <dbReference type="Proteomes" id="UP000799536"/>
    </source>
</evidence>